<dbReference type="InterPro" id="IPR024344">
    <property type="entry name" value="MDMPI_metal-binding"/>
</dbReference>
<feature type="domain" description="Mycothiol-dependent maleylpyruvate isomerase metal-binding" evidence="1">
    <location>
        <begin position="12"/>
        <end position="128"/>
    </location>
</feature>
<dbReference type="NCBIfam" id="TIGR03086">
    <property type="entry name" value="TIGR03086 family metal-binding protein"/>
    <property type="match status" value="1"/>
</dbReference>
<dbReference type="EMBL" id="CP046172">
    <property type="protein sequence ID" value="QIS12731.1"/>
    <property type="molecule type" value="Genomic_DNA"/>
</dbReference>
<dbReference type="KEGG" id="nah:F5544_24380"/>
<evidence type="ECO:0000313" key="2">
    <source>
        <dbReference type="EMBL" id="QIS12731.1"/>
    </source>
</evidence>
<dbReference type="Pfam" id="PF11716">
    <property type="entry name" value="MDMPI_N"/>
    <property type="match status" value="1"/>
</dbReference>
<dbReference type="InterPro" id="IPR017520">
    <property type="entry name" value="CHP03086"/>
</dbReference>
<sequence>MTDFKTTVELLERALTQMGEVIAAIGAEQSEWPTPCEGWGVHTLVRHVVGQDLRNFAMSARGETVDWRAPAEELHGDWAAQFRTGAAALLEVWRGADHSVPAGADDAPLRNRLDQQIAELAMHAWDLARATDQRITLDPELAEHGLAWSRQMLRPEFRGPDKAFGFEVAVAPDAPAYDRLAGWFGRDPDWKSPH</sequence>
<organism evidence="2 3">
    <name type="scientific">Nocardia arthritidis</name>
    <dbReference type="NCBI Taxonomy" id="228602"/>
    <lineage>
        <taxon>Bacteria</taxon>
        <taxon>Bacillati</taxon>
        <taxon>Actinomycetota</taxon>
        <taxon>Actinomycetes</taxon>
        <taxon>Mycobacteriales</taxon>
        <taxon>Nocardiaceae</taxon>
        <taxon>Nocardia</taxon>
    </lineage>
</organism>
<keyword evidence="3" id="KW-1185">Reference proteome</keyword>
<dbReference type="InterPro" id="IPR017517">
    <property type="entry name" value="Maleyloyr_isom"/>
</dbReference>
<evidence type="ECO:0000313" key="3">
    <source>
        <dbReference type="Proteomes" id="UP000503540"/>
    </source>
</evidence>
<dbReference type="Proteomes" id="UP000503540">
    <property type="component" value="Chromosome"/>
</dbReference>
<dbReference type="InterPro" id="IPR034660">
    <property type="entry name" value="DinB/YfiT-like"/>
</dbReference>
<dbReference type="NCBIfam" id="TIGR03083">
    <property type="entry name" value="maleylpyruvate isomerase family mycothiol-dependent enzyme"/>
    <property type="match status" value="1"/>
</dbReference>
<dbReference type="Gene3D" id="1.20.120.450">
    <property type="entry name" value="dinb family like domain"/>
    <property type="match status" value="1"/>
</dbReference>
<dbReference type="RefSeq" id="WP_167475373.1">
    <property type="nucleotide sequence ID" value="NZ_CP046172.1"/>
</dbReference>
<dbReference type="AlphaFoldDB" id="A0A6G9YHR5"/>
<dbReference type="GO" id="GO:0046872">
    <property type="term" value="F:metal ion binding"/>
    <property type="evidence" value="ECO:0007669"/>
    <property type="project" value="InterPro"/>
</dbReference>
<name>A0A6G9YHR5_9NOCA</name>
<gene>
    <name evidence="2" type="ORF">F5544_24380</name>
</gene>
<reference evidence="2 3" key="1">
    <citation type="journal article" date="2019" name="ACS Chem. Biol.">
        <title>Identification and Mobilization of a Cryptic Antibiotic Biosynthesis Gene Locus from a Human-Pathogenic Nocardia Isolate.</title>
        <authorList>
            <person name="Herisse M."/>
            <person name="Ishida K."/>
            <person name="Porter J.L."/>
            <person name="Howden B."/>
            <person name="Hertweck C."/>
            <person name="Stinear T.P."/>
            <person name="Pidot S.J."/>
        </authorList>
    </citation>
    <scope>NUCLEOTIDE SEQUENCE [LARGE SCALE GENOMIC DNA]</scope>
    <source>
        <strain evidence="2 3">AUSMDU00012717</strain>
    </source>
</reference>
<protein>
    <submittedName>
        <fullName evidence="2">TIGR03086 family protein</fullName>
    </submittedName>
</protein>
<accession>A0A6G9YHR5</accession>
<proteinExistence type="predicted"/>
<dbReference type="SUPFAM" id="SSF109854">
    <property type="entry name" value="DinB/YfiT-like putative metalloenzymes"/>
    <property type="match status" value="1"/>
</dbReference>
<evidence type="ECO:0000259" key="1">
    <source>
        <dbReference type="Pfam" id="PF11716"/>
    </source>
</evidence>